<dbReference type="PANTHER" id="PTHR10359">
    <property type="entry name" value="A/G-SPECIFIC ADENINE GLYCOSYLASE/ENDONUCLEASE III"/>
    <property type="match status" value="1"/>
</dbReference>
<dbReference type="Proteomes" id="UP000014975">
    <property type="component" value="Unassembled WGS sequence"/>
</dbReference>
<name>S7TD71_9BACT</name>
<dbReference type="AlphaFoldDB" id="S7TD71"/>
<dbReference type="CDD" id="cd00056">
    <property type="entry name" value="ENDO3c"/>
    <property type="match status" value="1"/>
</dbReference>
<keyword evidence="1" id="KW-0004">4Fe-4S</keyword>
<dbReference type="Gene3D" id="1.10.340.30">
    <property type="entry name" value="Hypothetical protein, domain 2"/>
    <property type="match status" value="1"/>
</dbReference>
<dbReference type="OrthoDB" id="9802365at2"/>
<dbReference type="PANTHER" id="PTHR10359:SF19">
    <property type="entry name" value="DNA REPAIR GLYCOSYLASE MJ1434-RELATED"/>
    <property type="match status" value="1"/>
</dbReference>
<evidence type="ECO:0000256" key="1">
    <source>
        <dbReference type="ARBA" id="ARBA00022485"/>
    </source>
</evidence>
<dbReference type="InterPro" id="IPR023170">
    <property type="entry name" value="HhH_base_excis_C"/>
</dbReference>
<evidence type="ECO:0000259" key="5">
    <source>
        <dbReference type="SMART" id="SM00478"/>
    </source>
</evidence>
<dbReference type="eggNOG" id="COG2231">
    <property type="taxonomic scope" value="Bacteria"/>
</dbReference>
<dbReference type="GO" id="GO:0003824">
    <property type="term" value="F:catalytic activity"/>
    <property type="evidence" value="ECO:0007669"/>
    <property type="project" value="InterPro"/>
</dbReference>
<dbReference type="Gene3D" id="1.10.1670.10">
    <property type="entry name" value="Helix-hairpin-Helix base-excision DNA repair enzymes (C-terminal)"/>
    <property type="match status" value="1"/>
</dbReference>
<dbReference type="GO" id="GO:0006284">
    <property type="term" value="P:base-excision repair"/>
    <property type="evidence" value="ECO:0007669"/>
    <property type="project" value="InterPro"/>
</dbReference>
<proteinExistence type="predicted"/>
<organism evidence="6 7">
    <name type="scientific">Alkalidesulfovibrio alkalitolerans DSM 16529</name>
    <dbReference type="NCBI Taxonomy" id="1121439"/>
    <lineage>
        <taxon>Bacteria</taxon>
        <taxon>Pseudomonadati</taxon>
        <taxon>Thermodesulfobacteriota</taxon>
        <taxon>Desulfovibrionia</taxon>
        <taxon>Desulfovibrionales</taxon>
        <taxon>Desulfovibrionaceae</taxon>
        <taxon>Alkalidesulfovibrio</taxon>
    </lineage>
</organism>
<dbReference type="SMART" id="SM00478">
    <property type="entry name" value="ENDO3c"/>
    <property type="match status" value="1"/>
</dbReference>
<keyword evidence="7" id="KW-1185">Reference proteome</keyword>
<accession>S7TD71</accession>
<dbReference type="InterPro" id="IPR003265">
    <property type="entry name" value="HhH-GPD_domain"/>
</dbReference>
<gene>
    <name evidence="6" type="ORF">dsat_2648</name>
</gene>
<dbReference type="GO" id="GO:0051539">
    <property type="term" value="F:4 iron, 4 sulfur cluster binding"/>
    <property type="evidence" value="ECO:0007669"/>
    <property type="project" value="UniProtKB-KW"/>
</dbReference>
<evidence type="ECO:0000256" key="4">
    <source>
        <dbReference type="ARBA" id="ARBA00023014"/>
    </source>
</evidence>
<evidence type="ECO:0000313" key="6">
    <source>
        <dbReference type="EMBL" id="EPR34606.1"/>
    </source>
</evidence>
<dbReference type="RefSeq" id="WP_020886533.1">
    <property type="nucleotide sequence ID" value="NZ_ATHI01000007.1"/>
</dbReference>
<evidence type="ECO:0000256" key="3">
    <source>
        <dbReference type="ARBA" id="ARBA00023004"/>
    </source>
</evidence>
<sequence>MNLNPIRLYYQTLLDALGPSGWWPAQSAFEVAVGAVLTQNTAWRNVEKALAALKAADAFSVSAMLALPIEDLAELIRPSGYYRLKAARLRNLLDFLAREAAGDPSLADDPALSYLSGQDTQELREKLLAVRGVGPETADCILLYALDRPVFVVDAYTARVAVRHGLASEDAGYDELQDIFSRALPEDAAVYNECHALLVRVGHALCKKSRPLCDTCPLGTFLETRP</sequence>
<dbReference type="Pfam" id="PF00730">
    <property type="entry name" value="HhH-GPD"/>
    <property type="match status" value="1"/>
</dbReference>
<comment type="caution">
    <text evidence="6">The sequence shown here is derived from an EMBL/GenBank/DDBJ whole genome shotgun (WGS) entry which is preliminary data.</text>
</comment>
<dbReference type="GO" id="GO:0046872">
    <property type="term" value="F:metal ion binding"/>
    <property type="evidence" value="ECO:0007669"/>
    <property type="project" value="UniProtKB-KW"/>
</dbReference>
<dbReference type="SUPFAM" id="SSF48150">
    <property type="entry name" value="DNA-glycosylase"/>
    <property type="match status" value="1"/>
</dbReference>
<keyword evidence="2" id="KW-0479">Metal-binding</keyword>
<keyword evidence="4" id="KW-0411">Iron-sulfur</keyword>
<evidence type="ECO:0000256" key="2">
    <source>
        <dbReference type="ARBA" id="ARBA00022723"/>
    </source>
</evidence>
<reference evidence="6 7" key="1">
    <citation type="journal article" date="2013" name="Genome Announc.">
        <title>Draft genome sequences for three mercury-methylating, sulfate-reducing bacteria.</title>
        <authorList>
            <person name="Brown S.D."/>
            <person name="Hurt R.A.Jr."/>
            <person name="Gilmour C.C."/>
            <person name="Elias D.A."/>
        </authorList>
    </citation>
    <scope>NUCLEOTIDE SEQUENCE [LARGE SCALE GENOMIC DNA]</scope>
    <source>
        <strain evidence="6 7">DSM 16529</strain>
    </source>
</reference>
<dbReference type="STRING" id="1121439.dsat_2648"/>
<dbReference type="PATRIC" id="fig|1121439.3.peg.1051"/>
<dbReference type="EMBL" id="ATHI01000007">
    <property type="protein sequence ID" value="EPR34606.1"/>
    <property type="molecule type" value="Genomic_DNA"/>
</dbReference>
<keyword evidence="3" id="KW-0408">Iron</keyword>
<evidence type="ECO:0000313" key="7">
    <source>
        <dbReference type="Proteomes" id="UP000014975"/>
    </source>
</evidence>
<feature type="domain" description="HhH-GPD" evidence="5">
    <location>
        <begin position="37"/>
        <end position="201"/>
    </location>
</feature>
<dbReference type="PIRSF" id="PIRSF001435">
    <property type="entry name" value="Nth"/>
    <property type="match status" value="1"/>
</dbReference>
<dbReference type="InterPro" id="IPR011257">
    <property type="entry name" value="DNA_glycosylase"/>
</dbReference>
<protein>
    <submittedName>
        <fullName evidence="6">HhH-GPD family protein</fullName>
    </submittedName>
</protein>